<reference evidence="1" key="1">
    <citation type="journal article" date="2012" name="Nat. Commun.">
        <title>The genome of Prunus mume.</title>
        <authorList>
            <person name="Zhang Q."/>
            <person name="Chen W."/>
            <person name="Sun L."/>
            <person name="Zhao F."/>
            <person name="Huang B."/>
            <person name="Yang W."/>
            <person name="Tao Y."/>
            <person name="Wang J."/>
            <person name="Yuan Z."/>
            <person name="Fan G."/>
            <person name="Xing Z."/>
            <person name="Han C."/>
            <person name="Pan H."/>
            <person name="Zhong X."/>
            <person name="Shi W."/>
            <person name="Liang X."/>
            <person name="Du D."/>
            <person name="Sun F."/>
            <person name="Xu Z."/>
            <person name="Hao R."/>
            <person name="Lv T."/>
            <person name="Lv Y."/>
            <person name="Zheng Z."/>
            <person name="Sun M."/>
            <person name="Luo L."/>
            <person name="Cai M."/>
            <person name="Gao Y."/>
            <person name="Wang J."/>
            <person name="Yin Y."/>
            <person name="Xu X."/>
            <person name="Cheng T."/>
            <person name="Wang J."/>
        </authorList>
    </citation>
    <scope>NUCLEOTIDE SEQUENCE [LARGE SCALE GENOMIC DNA]</scope>
</reference>
<accession>A0ABM0NK06</accession>
<keyword evidence="1" id="KW-1185">Reference proteome</keyword>
<dbReference type="PANTHER" id="PTHR47204">
    <property type="entry name" value="OS02G0168900 PROTEIN"/>
    <property type="match status" value="1"/>
</dbReference>
<proteinExistence type="predicted"/>
<dbReference type="PANTHER" id="PTHR47204:SF1">
    <property type="entry name" value="RIBONUCLEASE H2 SUBUNIT C"/>
    <property type="match status" value="1"/>
</dbReference>
<dbReference type="Gene3D" id="2.40.128.680">
    <property type="match status" value="1"/>
</dbReference>
<evidence type="ECO:0000313" key="1">
    <source>
        <dbReference type="Proteomes" id="UP000694861"/>
    </source>
</evidence>
<dbReference type="InterPro" id="IPR013924">
    <property type="entry name" value="RNase_H2_suC"/>
</dbReference>
<organism evidence="1 2">
    <name type="scientific">Prunus mume</name>
    <name type="common">Japanese apricot</name>
    <name type="synonym">Armeniaca mume</name>
    <dbReference type="NCBI Taxonomy" id="102107"/>
    <lineage>
        <taxon>Eukaryota</taxon>
        <taxon>Viridiplantae</taxon>
        <taxon>Streptophyta</taxon>
        <taxon>Embryophyta</taxon>
        <taxon>Tracheophyta</taxon>
        <taxon>Spermatophyta</taxon>
        <taxon>Magnoliopsida</taxon>
        <taxon>eudicotyledons</taxon>
        <taxon>Gunneridae</taxon>
        <taxon>Pentapetalae</taxon>
        <taxon>rosids</taxon>
        <taxon>fabids</taxon>
        <taxon>Rosales</taxon>
        <taxon>Rosaceae</taxon>
        <taxon>Amygdaloideae</taxon>
        <taxon>Amygdaleae</taxon>
        <taxon>Prunus</taxon>
    </lineage>
</organism>
<dbReference type="Pfam" id="PF08615">
    <property type="entry name" value="RNase_H2_suC"/>
    <property type="match status" value="1"/>
</dbReference>
<sequence length="178" mass="19477">IHRLGILSERIGGTQGTIVLRKNANGKSEEEEEQVADLSGQVHLLPCSIKCSGPSSVSHYFKPKPTGIESEGLKTQEANFRGRKLQGASIPIPNGYSGFVLGKKSLGKRKANTSEGNSNCWEMNAKYKSITYWNHDSLPSQDDAFLRCFHWLAVAKSMHEPATAEDLVSASASLEKMK</sequence>
<evidence type="ECO:0000313" key="2">
    <source>
        <dbReference type="RefSeq" id="XP_008225926.1"/>
    </source>
</evidence>
<gene>
    <name evidence="2" type="primary">LOC103325524</name>
</gene>
<feature type="non-terminal residue" evidence="2">
    <location>
        <position position="1"/>
    </location>
</feature>
<dbReference type="GeneID" id="103325524"/>
<reference evidence="2" key="2">
    <citation type="submission" date="2025-08" db="UniProtKB">
        <authorList>
            <consortium name="RefSeq"/>
        </authorList>
    </citation>
    <scope>IDENTIFICATION</scope>
</reference>
<protein>
    <submittedName>
        <fullName evidence="2">Uncharacterized protein C12B10.15c-like</fullName>
    </submittedName>
</protein>
<dbReference type="Proteomes" id="UP000694861">
    <property type="component" value="Linkage group LG3"/>
</dbReference>
<name>A0ABM0NK06_PRUMU</name>
<dbReference type="RefSeq" id="XP_008225926.1">
    <property type="nucleotide sequence ID" value="XM_008227704.1"/>
</dbReference>
<dbReference type="CDD" id="cd09271">
    <property type="entry name" value="RNase_H2-C"/>
    <property type="match status" value="1"/>
</dbReference>